<proteinExistence type="predicted"/>
<dbReference type="Gene3D" id="3.30.420.10">
    <property type="entry name" value="Ribonuclease H-like superfamily/Ribonuclease H"/>
    <property type="match status" value="1"/>
</dbReference>
<feature type="compositionally biased region" description="Basic residues" evidence="1">
    <location>
        <begin position="28"/>
        <end position="57"/>
    </location>
</feature>
<name>A0A371GTJ5_MUCPR</name>
<comment type="caution">
    <text evidence="2">The sequence shown here is derived from an EMBL/GenBank/DDBJ whole genome shotgun (WGS) entry which is preliminary data.</text>
</comment>
<dbReference type="SUPFAM" id="SSF53098">
    <property type="entry name" value="Ribonuclease H-like"/>
    <property type="match status" value="1"/>
</dbReference>
<gene>
    <name evidence="2" type="ORF">CR513_23840</name>
</gene>
<dbReference type="EMBL" id="QJKJ01004516">
    <property type="protein sequence ID" value="RDX93845.1"/>
    <property type="molecule type" value="Genomic_DNA"/>
</dbReference>
<sequence length="147" mass="16932">MTKSKTPERQPVPREKSKTYKRQLVPKTKSKTHKRQSVPREKSKTHKRQLVPKAKSKTYKSLSLFKLSSPRCDKCQRFTEVGNTPLGQLHAITSPWSFHKWGVDILGPSPPAPGQVKYLIVAVNYFTKWIEAKPIATISAKRIERFY</sequence>
<evidence type="ECO:0000313" key="2">
    <source>
        <dbReference type="EMBL" id="RDX93845.1"/>
    </source>
</evidence>
<evidence type="ECO:0000256" key="1">
    <source>
        <dbReference type="SAM" id="MobiDB-lite"/>
    </source>
</evidence>
<reference evidence="2" key="1">
    <citation type="submission" date="2018-05" db="EMBL/GenBank/DDBJ databases">
        <title>Draft genome of Mucuna pruriens seed.</title>
        <authorList>
            <person name="Nnadi N.E."/>
            <person name="Vos R."/>
            <person name="Hasami M.H."/>
            <person name="Devisetty U.K."/>
            <person name="Aguiy J.C."/>
        </authorList>
    </citation>
    <scope>NUCLEOTIDE SEQUENCE [LARGE SCALE GENOMIC DNA]</scope>
    <source>
        <strain evidence="2">JCA_2017</strain>
    </source>
</reference>
<dbReference type="GO" id="GO:0003676">
    <property type="term" value="F:nucleic acid binding"/>
    <property type="evidence" value="ECO:0007669"/>
    <property type="project" value="InterPro"/>
</dbReference>
<dbReference type="InterPro" id="IPR036397">
    <property type="entry name" value="RNaseH_sf"/>
</dbReference>
<protein>
    <recommendedName>
        <fullName evidence="4">Integrase catalytic domain-containing protein</fullName>
    </recommendedName>
</protein>
<accession>A0A371GTJ5</accession>
<keyword evidence="3" id="KW-1185">Reference proteome</keyword>
<feature type="non-terminal residue" evidence="2">
    <location>
        <position position="1"/>
    </location>
</feature>
<feature type="compositionally biased region" description="Basic and acidic residues" evidence="1">
    <location>
        <begin position="1"/>
        <end position="18"/>
    </location>
</feature>
<dbReference type="AlphaFoldDB" id="A0A371GTJ5"/>
<dbReference type="InterPro" id="IPR052160">
    <property type="entry name" value="Gypsy_RT_Integrase-like"/>
</dbReference>
<dbReference type="Proteomes" id="UP000257109">
    <property type="component" value="Unassembled WGS sequence"/>
</dbReference>
<evidence type="ECO:0000313" key="3">
    <source>
        <dbReference type="Proteomes" id="UP000257109"/>
    </source>
</evidence>
<evidence type="ECO:0008006" key="4">
    <source>
        <dbReference type="Google" id="ProtNLM"/>
    </source>
</evidence>
<organism evidence="2 3">
    <name type="scientific">Mucuna pruriens</name>
    <name type="common">Velvet bean</name>
    <name type="synonym">Dolichos pruriens</name>
    <dbReference type="NCBI Taxonomy" id="157652"/>
    <lineage>
        <taxon>Eukaryota</taxon>
        <taxon>Viridiplantae</taxon>
        <taxon>Streptophyta</taxon>
        <taxon>Embryophyta</taxon>
        <taxon>Tracheophyta</taxon>
        <taxon>Spermatophyta</taxon>
        <taxon>Magnoliopsida</taxon>
        <taxon>eudicotyledons</taxon>
        <taxon>Gunneridae</taxon>
        <taxon>Pentapetalae</taxon>
        <taxon>rosids</taxon>
        <taxon>fabids</taxon>
        <taxon>Fabales</taxon>
        <taxon>Fabaceae</taxon>
        <taxon>Papilionoideae</taxon>
        <taxon>50 kb inversion clade</taxon>
        <taxon>NPAAA clade</taxon>
        <taxon>indigoferoid/millettioid clade</taxon>
        <taxon>Phaseoleae</taxon>
        <taxon>Mucuna</taxon>
    </lineage>
</organism>
<dbReference type="PANTHER" id="PTHR47266">
    <property type="entry name" value="ENDONUCLEASE-RELATED"/>
    <property type="match status" value="1"/>
</dbReference>
<feature type="region of interest" description="Disordered" evidence="1">
    <location>
        <begin position="1"/>
        <end position="57"/>
    </location>
</feature>
<dbReference type="InterPro" id="IPR012337">
    <property type="entry name" value="RNaseH-like_sf"/>
</dbReference>
<dbReference type="OrthoDB" id="1424201at2759"/>